<feature type="region of interest" description="Disordered" evidence="7">
    <location>
        <begin position="1"/>
        <end position="42"/>
    </location>
</feature>
<dbReference type="PANTHER" id="PTHR45682">
    <property type="entry name" value="AGAP008228-PA"/>
    <property type="match status" value="1"/>
</dbReference>
<protein>
    <recommendedName>
        <fullName evidence="8">Tyrosine specific protein phosphatases domain-containing protein</fullName>
    </recommendedName>
</protein>
<name>A0A674AMH5_SALTR</name>
<reference evidence="9" key="1">
    <citation type="submission" date="2025-08" db="UniProtKB">
        <authorList>
            <consortium name="Ensembl"/>
        </authorList>
    </citation>
    <scope>IDENTIFICATION</scope>
</reference>
<comment type="catalytic activity">
    <reaction evidence="5">
        <text>O-phospho-L-threonyl-[protein] + H2O = L-threonyl-[protein] + phosphate</text>
        <dbReference type="Rhea" id="RHEA:47004"/>
        <dbReference type="Rhea" id="RHEA-COMP:11060"/>
        <dbReference type="Rhea" id="RHEA-COMP:11605"/>
        <dbReference type="ChEBI" id="CHEBI:15377"/>
        <dbReference type="ChEBI" id="CHEBI:30013"/>
        <dbReference type="ChEBI" id="CHEBI:43474"/>
        <dbReference type="ChEBI" id="CHEBI:61977"/>
        <dbReference type="EC" id="3.1.3.16"/>
    </reaction>
</comment>
<dbReference type="Gene3D" id="3.90.190.10">
    <property type="entry name" value="Protein tyrosine phosphatase superfamily"/>
    <property type="match status" value="1"/>
</dbReference>
<dbReference type="GO" id="GO:0004722">
    <property type="term" value="F:protein serine/threonine phosphatase activity"/>
    <property type="evidence" value="ECO:0007669"/>
    <property type="project" value="UniProtKB-EC"/>
</dbReference>
<dbReference type="PROSITE" id="PS00383">
    <property type="entry name" value="TYR_PHOSPHATASE_1"/>
    <property type="match status" value="1"/>
</dbReference>
<dbReference type="Ensembl" id="ENSSTUT00000063218.1">
    <property type="protein sequence ID" value="ENSSTUP00000060072.1"/>
    <property type="gene ID" value="ENSSTUG00000025882.1"/>
</dbReference>
<dbReference type="GO" id="GO:0008138">
    <property type="term" value="F:protein tyrosine/serine/threonine phosphatase activity"/>
    <property type="evidence" value="ECO:0007669"/>
    <property type="project" value="InterPro"/>
</dbReference>
<dbReference type="Proteomes" id="UP000472277">
    <property type="component" value="Chromosome 10"/>
</dbReference>
<dbReference type="Pfam" id="PF00782">
    <property type="entry name" value="DSPc"/>
    <property type="match status" value="1"/>
</dbReference>
<evidence type="ECO:0000259" key="8">
    <source>
        <dbReference type="PROSITE" id="PS50056"/>
    </source>
</evidence>
<dbReference type="GO" id="GO:0043409">
    <property type="term" value="P:negative regulation of MAPK cascade"/>
    <property type="evidence" value="ECO:0007669"/>
    <property type="project" value="TreeGrafter"/>
</dbReference>
<dbReference type="InterPro" id="IPR000340">
    <property type="entry name" value="Dual-sp_phosphatase_cat-dom"/>
</dbReference>
<organism evidence="9 10">
    <name type="scientific">Salmo trutta</name>
    <name type="common">Brown trout</name>
    <dbReference type="NCBI Taxonomy" id="8032"/>
    <lineage>
        <taxon>Eukaryota</taxon>
        <taxon>Metazoa</taxon>
        <taxon>Chordata</taxon>
        <taxon>Craniata</taxon>
        <taxon>Vertebrata</taxon>
        <taxon>Euteleostomi</taxon>
        <taxon>Actinopterygii</taxon>
        <taxon>Neopterygii</taxon>
        <taxon>Teleostei</taxon>
        <taxon>Protacanthopterygii</taxon>
        <taxon>Salmoniformes</taxon>
        <taxon>Salmonidae</taxon>
        <taxon>Salmoninae</taxon>
        <taxon>Salmo</taxon>
    </lineage>
</organism>
<dbReference type="PROSITE" id="PS50056">
    <property type="entry name" value="TYR_PHOSPHATASE_2"/>
    <property type="match status" value="1"/>
</dbReference>
<dbReference type="PANTHER" id="PTHR45682:SF2">
    <property type="entry name" value="DUAL SPECIFICITY PROTEIN PHOSPHATASE"/>
    <property type="match status" value="1"/>
</dbReference>
<dbReference type="GO" id="GO:0005737">
    <property type="term" value="C:cytoplasm"/>
    <property type="evidence" value="ECO:0007669"/>
    <property type="project" value="TreeGrafter"/>
</dbReference>
<feature type="active site" description="Phosphocysteine intermediate" evidence="6">
    <location>
        <position position="125"/>
    </location>
</feature>
<dbReference type="GO" id="GO:0033549">
    <property type="term" value="F:MAP kinase phosphatase activity"/>
    <property type="evidence" value="ECO:0007669"/>
    <property type="project" value="TreeGrafter"/>
</dbReference>
<dbReference type="SMART" id="SM00195">
    <property type="entry name" value="DSPc"/>
    <property type="match status" value="1"/>
</dbReference>
<feature type="compositionally biased region" description="Polar residues" evidence="7">
    <location>
        <begin position="16"/>
        <end position="33"/>
    </location>
</feature>
<evidence type="ECO:0000313" key="10">
    <source>
        <dbReference type="Proteomes" id="UP000472277"/>
    </source>
</evidence>
<dbReference type="InterPro" id="IPR000387">
    <property type="entry name" value="Tyr_Pase_dom"/>
</dbReference>
<dbReference type="GeneTree" id="ENSGT00940000154628"/>
<evidence type="ECO:0000256" key="2">
    <source>
        <dbReference type="ARBA" id="ARBA00022801"/>
    </source>
</evidence>
<evidence type="ECO:0000256" key="7">
    <source>
        <dbReference type="SAM" id="MobiDB-lite"/>
    </source>
</evidence>
<evidence type="ECO:0000256" key="6">
    <source>
        <dbReference type="PIRSR" id="PIRSR620405-1"/>
    </source>
</evidence>
<evidence type="ECO:0000256" key="1">
    <source>
        <dbReference type="ARBA" id="ARBA00008601"/>
    </source>
</evidence>
<feature type="domain" description="Tyrosine specific protein phosphatases" evidence="8">
    <location>
        <begin position="107"/>
        <end position="153"/>
    </location>
</feature>
<evidence type="ECO:0000256" key="4">
    <source>
        <dbReference type="ARBA" id="ARBA00047761"/>
    </source>
</evidence>
<dbReference type="InterPro" id="IPR016130">
    <property type="entry name" value="Tyr_Pase_AS"/>
</dbReference>
<proteinExistence type="inferred from homology"/>
<dbReference type="InterPro" id="IPR020405">
    <property type="entry name" value="Atypical_DUSP_subfamA"/>
</dbReference>
<feature type="region of interest" description="Disordered" evidence="7">
    <location>
        <begin position="156"/>
        <end position="176"/>
    </location>
</feature>
<keyword evidence="2" id="KW-0378">Hydrolase</keyword>
<dbReference type="InterPro" id="IPR020422">
    <property type="entry name" value="TYR_PHOSPHATASE_DUAL_dom"/>
</dbReference>
<accession>A0A674AMH5</accession>
<evidence type="ECO:0000256" key="3">
    <source>
        <dbReference type="ARBA" id="ARBA00022912"/>
    </source>
</evidence>
<sequence length="176" mass="19333">MPSKPAPPRQPDKPRGSSTNSCLEGSERQTWTKPGTRGHMDEVQPRIYTGDILKSNQNTLAHHVTHVLNAADGKFKHGLLQGHYKPHGLEPFHMASFDLCPFFCSAAKFIKTALSSPNDKLRVHCVMGRSRSATLFLAYLMICKKMTVVDAMDHGSNTASPTGASRNSLDSWTPTS</sequence>
<dbReference type="SUPFAM" id="SSF52799">
    <property type="entry name" value="(Phosphotyrosine protein) phosphatases II"/>
    <property type="match status" value="1"/>
</dbReference>
<evidence type="ECO:0000313" key="9">
    <source>
        <dbReference type="Ensembl" id="ENSSTUP00000060072.1"/>
    </source>
</evidence>
<keyword evidence="3" id="KW-0904">Protein phosphatase</keyword>
<dbReference type="InterPro" id="IPR029021">
    <property type="entry name" value="Prot-tyrosine_phosphatase-like"/>
</dbReference>
<keyword evidence="10" id="KW-1185">Reference proteome</keyword>
<reference evidence="9" key="2">
    <citation type="submission" date="2025-09" db="UniProtKB">
        <authorList>
            <consortium name="Ensembl"/>
        </authorList>
    </citation>
    <scope>IDENTIFICATION</scope>
</reference>
<dbReference type="InParanoid" id="A0A674AMH5"/>
<dbReference type="AlphaFoldDB" id="A0A674AMH5"/>
<comment type="similarity">
    <text evidence="1">Belongs to the protein-tyrosine phosphatase family. Non-receptor class dual specificity subfamily.</text>
</comment>
<evidence type="ECO:0000256" key="5">
    <source>
        <dbReference type="ARBA" id="ARBA00048336"/>
    </source>
</evidence>
<comment type="catalytic activity">
    <reaction evidence="4">
        <text>O-phospho-L-seryl-[protein] + H2O = L-seryl-[protein] + phosphate</text>
        <dbReference type="Rhea" id="RHEA:20629"/>
        <dbReference type="Rhea" id="RHEA-COMP:9863"/>
        <dbReference type="Rhea" id="RHEA-COMP:11604"/>
        <dbReference type="ChEBI" id="CHEBI:15377"/>
        <dbReference type="ChEBI" id="CHEBI:29999"/>
        <dbReference type="ChEBI" id="CHEBI:43474"/>
        <dbReference type="ChEBI" id="CHEBI:83421"/>
        <dbReference type="EC" id="3.1.3.16"/>
    </reaction>
</comment>